<feature type="transmembrane region" description="Helical" evidence="1">
    <location>
        <begin position="84"/>
        <end position="101"/>
    </location>
</feature>
<feature type="transmembrane region" description="Helical" evidence="1">
    <location>
        <begin position="44"/>
        <end position="63"/>
    </location>
</feature>
<reference evidence="2 3" key="1">
    <citation type="submission" date="2018-05" db="EMBL/GenBank/DDBJ databases">
        <title>Polaribacter aquimarinus sp. nov., isolated from sediment in a sediment of sea.</title>
        <authorList>
            <person name="Lu D."/>
        </authorList>
    </citation>
    <scope>NUCLEOTIDE SEQUENCE [LARGE SCALE GENOMIC DNA]</scope>
    <source>
        <strain evidence="2 3">ZY113</strain>
    </source>
</reference>
<dbReference type="EMBL" id="QFFG01000001">
    <property type="protein sequence ID" value="PWG06862.1"/>
    <property type="molecule type" value="Genomic_DNA"/>
</dbReference>
<feature type="transmembrane region" description="Helical" evidence="1">
    <location>
        <begin position="7"/>
        <end position="32"/>
    </location>
</feature>
<evidence type="ECO:0000313" key="2">
    <source>
        <dbReference type="EMBL" id="PWG06862.1"/>
    </source>
</evidence>
<keyword evidence="1" id="KW-0812">Transmembrane</keyword>
<evidence type="ECO:0000313" key="3">
    <source>
        <dbReference type="Proteomes" id="UP000245670"/>
    </source>
</evidence>
<name>A0A2U2JEY0_9FLAO</name>
<keyword evidence="3" id="KW-1185">Reference proteome</keyword>
<proteinExistence type="predicted"/>
<sequence length="102" mass="12502">MKEVLKTVFFIGWFLMIVINSFIFFQNIWIYYSQNKKKFKWFPFLSPFSFNSYELMISSLLTYNWKIENKNIRNKRKVNKLSKILGYLFLMIIFTGIIFLLL</sequence>
<evidence type="ECO:0000256" key="1">
    <source>
        <dbReference type="SAM" id="Phobius"/>
    </source>
</evidence>
<accession>A0A2U2JEY0</accession>
<keyword evidence="1" id="KW-1133">Transmembrane helix</keyword>
<protein>
    <submittedName>
        <fullName evidence="2">Uncharacterized protein</fullName>
    </submittedName>
</protein>
<keyword evidence="1" id="KW-0472">Membrane</keyword>
<dbReference type="RefSeq" id="WP_109403770.1">
    <property type="nucleotide sequence ID" value="NZ_QFFG01000001.1"/>
</dbReference>
<comment type="caution">
    <text evidence="2">The sequence shown here is derived from an EMBL/GenBank/DDBJ whole genome shotgun (WGS) entry which is preliminary data.</text>
</comment>
<organism evidence="2 3">
    <name type="scientific">Polaribacter aquimarinus</name>
    <dbReference type="NCBI Taxonomy" id="2100726"/>
    <lineage>
        <taxon>Bacteria</taxon>
        <taxon>Pseudomonadati</taxon>
        <taxon>Bacteroidota</taxon>
        <taxon>Flavobacteriia</taxon>
        <taxon>Flavobacteriales</taxon>
        <taxon>Flavobacteriaceae</taxon>
    </lineage>
</organism>
<gene>
    <name evidence="2" type="ORF">DIS07_03215</name>
</gene>
<dbReference type="Proteomes" id="UP000245670">
    <property type="component" value="Unassembled WGS sequence"/>
</dbReference>
<dbReference type="AlphaFoldDB" id="A0A2U2JEY0"/>